<dbReference type="Proteomes" id="UP000518315">
    <property type="component" value="Unassembled WGS sequence"/>
</dbReference>
<comment type="caution">
    <text evidence="3">The sequence shown here is derived from an EMBL/GenBank/DDBJ whole genome shotgun (WGS) entry which is preliminary data.</text>
</comment>
<organism evidence="3 4">
    <name type="scientific">Rhizobium pisi</name>
    <dbReference type="NCBI Taxonomy" id="574561"/>
    <lineage>
        <taxon>Bacteria</taxon>
        <taxon>Pseudomonadati</taxon>
        <taxon>Pseudomonadota</taxon>
        <taxon>Alphaproteobacteria</taxon>
        <taxon>Hyphomicrobiales</taxon>
        <taxon>Rhizobiaceae</taxon>
        <taxon>Rhizobium/Agrobacterium group</taxon>
        <taxon>Rhizobium</taxon>
    </lineage>
</organism>
<gene>
    <name evidence="3" type="ORF">FHS26_004767</name>
</gene>
<dbReference type="InterPro" id="IPR025419">
    <property type="entry name" value="DUF4142"/>
</dbReference>
<protein>
    <submittedName>
        <fullName evidence="3">Putative membrane protein</fullName>
    </submittedName>
</protein>
<proteinExistence type="predicted"/>
<feature type="domain" description="DUF4142" evidence="2">
    <location>
        <begin position="37"/>
        <end position="165"/>
    </location>
</feature>
<accession>A0A7W5BPZ6</accession>
<keyword evidence="1" id="KW-0732">Signal</keyword>
<dbReference type="PANTHER" id="PTHR38593">
    <property type="entry name" value="BLR2558 PROTEIN"/>
    <property type="match status" value="1"/>
</dbReference>
<dbReference type="PANTHER" id="PTHR38593:SF1">
    <property type="entry name" value="BLR2558 PROTEIN"/>
    <property type="match status" value="1"/>
</dbReference>
<name>A0A7W5BPZ6_9HYPH</name>
<reference evidence="3 4" key="1">
    <citation type="submission" date="2020-08" db="EMBL/GenBank/DDBJ databases">
        <title>Genomic Encyclopedia of Type Strains, Phase III (KMG-III): the genomes of soil and plant-associated and newly described type strains.</title>
        <authorList>
            <person name="Whitman W."/>
        </authorList>
    </citation>
    <scope>NUCLEOTIDE SEQUENCE [LARGE SCALE GENOMIC DNA]</scope>
    <source>
        <strain evidence="3 4">CECT 4113</strain>
    </source>
</reference>
<evidence type="ECO:0000313" key="3">
    <source>
        <dbReference type="EMBL" id="MBB3137009.1"/>
    </source>
</evidence>
<evidence type="ECO:0000259" key="2">
    <source>
        <dbReference type="Pfam" id="PF13628"/>
    </source>
</evidence>
<evidence type="ECO:0000256" key="1">
    <source>
        <dbReference type="SAM" id="SignalP"/>
    </source>
</evidence>
<sequence length="169" mass="17844">METSIKIVLASLVACLAAFSATAADNAAKQHATDLGARAAMSNMFEIEAAKIEIASGKANDAKQFAHDMIRDHGKAGSVLSDAAQKDGIELPAALDVGFTSKLAAFRRSSAANLDQAYLPTQVTAHEQAVNLFESHSKQGSDGKLKRTAAKILPGLRMHLTRIRGLTSK</sequence>
<dbReference type="Pfam" id="PF13628">
    <property type="entry name" value="DUF4142"/>
    <property type="match status" value="1"/>
</dbReference>
<dbReference type="AlphaFoldDB" id="A0A7W5BPZ6"/>
<dbReference type="EMBL" id="JACHXH010000018">
    <property type="protein sequence ID" value="MBB3137009.1"/>
    <property type="molecule type" value="Genomic_DNA"/>
</dbReference>
<feature type="signal peptide" evidence="1">
    <location>
        <begin position="1"/>
        <end position="23"/>
    </location>
</feature>
<dbReference type="Gene3D" id="1.20.1260.10">
    <property type="match status" value="1"/>
</dbReference>
<feature type="chain" id="PRO_5031416055" evidence="1">
    <location>
        <begin position="24"/>
        <end position="169"/>
    </location>
</feature>
<dbReference type="InterPro" id="IPR012347">
    <property type="entry name" value="Ferritin-like"/>
</dbReference>
<evidence type="ECO:0000313" key="4">
    <source>
        <dbReference type="Proteomes" id="UP000518315"/>
    </source>
</evidence>
<keyword evidence="4" id="KW-1185">Reference proteome</keyword>